<dbReference type="EMBL" id="FWWZ01000001">
    <property type="protein sequence ID" value="SMC08890.1"/>
    <property type="molecule type" value="Genomic_DNA"/>
</dbReference>
<organism evidence="1 2">
    <name type="scientific">Nitratiruptor tergarcus DSM 16512</name>
    <dbReference type="NCBI Taxonomy" id="1069081"/>
    <lineage>
        <taxon>Bacteria</taxon>
        <taxon>Pseudomonadati</taxon>
        <taxon>Campylobacterota</taxon>
        <taxon>Epsilonproteobacteria</taxon>
        <taxon>Nautiliales</taxon>
        <taxon>Nitratiruptoraceae</taxon>
        <taxon>Nitratiruptor</taxon>
    </lineage>
</organism>
<keyword evidence="2" id="KW-1185">Reference proteome</keyword>
<evidence type="ECO:0000313" key="1">
    <source>
        <dbReference type="EMBL" id="SMC08890.1"/>
    </source>
</evidence>
<protein>
    <submittedName>
        <fullName evidence="1">Uncharacterized protein</fullName>
    </submittedName>
</protein>
<name>A0A1W1WS79_9BACT</name>
<dbReference type="Proteomes" id="UP000192602">
    <property type="component" value="Unassembled WGS sequence"/>
</dbReference>
<gene>
    <name evidence="1" type="ORF">SAMN05660197_0672</name>
</gene>
<sequence length="270" mass="30759">MKKMFVLFALAILALAGVEDENMRLQQEVLQKDLLQRQHTPVLRGEGNIYAQLQPPAFAKQYDIKRYDEDATVYLWYQNGENFIRVEPKSTKFFTCSSSFAVVQNGMQHNLQLLQKEDGSSFCEYLYIPVTFKISSYSGSLFDKFDDTIPLNDIIFEGYDSGAKIYHISVGVSEGETASSSSSQSSCLSIITEQSDPNEIKSQILDKNFSINGYYIHYGNGDYEWIYIPASMQSIYKLEKGVDEKYHLRWLLINGVKATKNGDKITFTTP</sequence>
<dbReference type="RefSeq" id="WP_084275148.1">
    <property type="nucleotide sequence ID" value="NZ_AP026671.1"/>
</dbReference>
<dbReference type="AlphaFoldDB" id="A0A1W1WS79"/>
<accession>A0A1W1WS79</accession>
<proteinExistence type="predicted"/>
<reference evidence="2" key="1">
    <citation type="submission" date="2017-04" db="EMBL/GenBank/DDBJ databases">
        <authorList>
            <person name="Varghese N."/>
            <person name="Submissions S."/>
        </authorList>
    </citation>
    <scope>NUCLEOTIDE SEQUENCE [LARGE SCALE GENOMIC DNA]</scope>
    <source>
        <strain evidence="2">DSM 16512</strain>
    </source>
</reference>
<evidence type="ECO:0000313" key="2">
    <source>
        <dbReference type="Proteomes" id="UP000192602"/>
    </source>
</evidence>
<dbReference type="STRING" id="1069081.SAMN05660197_0672"/>